<name>A0A2N5V6Z6_9BASI</name>
<comment type="caution">
    <text evidence="1">The sequence shown here is derived from an EMBL/GenBank/DDBJ whole genome shotgun (WGS) entry which is preliminary data.</text>
</comment>
<gene>
    <name evidence="1" type="ORF">PCASD_04750</name>
</gene>
<organism evidence="1 2">
    <name type="scientific">Puccinia coronata f. sp. avenae</name>
    <dbReference type="NCBI Taxonomy" id="200324"/>
    <lineage>
        <taxon>Eukaryota</taxon>
        <taxon>Fungi</taxon>
        <taxon>Dikarya</taxon>
        <taxon>Basidiomycota</taxon>
        <taxon>Pucciniomycotina</taxon>
        <taxon>Pucciniomycetes</taxon>
        <taxon>Pucciniales</taxon>
        <taxon>Pucciniaceae</taxon>
        <taxon>Puccinia</taxon>
    </lineage>
</organism>
<dbReference type="Proteomes" id="UP000235392">
    <property type="component" value="Unassembled WGS sequence"/>
</dbReference>
<evidence type="ECO:0000313" key="1">
    <source>
        <dbReference type="EMBL" id="PLW45779.1"/>
    </source>
</evidence>
<evidence type="ECO:0000313" key="2">
    <source>
        <dbReference type="Proteomes" id="UP000235392"/>
    </source>
</evidence>
<dbReference type="AlphaFoldDB" id="A0A2N5V6Z6"/>
<protein>
    <submittedName>
        <fullName evidence="1">Uncharacterized protein</fullName>
    </submittedName>
</protein>
<sequence length="116" mass="13707">MVENTHLYKELVEVMKSPTETDEYQLQLLKPWHYLQDNEDISKSMKDFPYEKLGINEGEHNLELLMQQGDIAKVNLSRQLVLMTETSEQINYIRENLTPEDIKSITKYYTEHGEEA</sequence>
<accession>A0A2N5V6Z6</accession>
<proteinExistence type="predicted"/>
<dbReference type="EMBL" id="PGCI01000045">
    <property type="protein sequence ID" value="PLW45779.1"/>
    <property type="molecule type" value="Genomic_DNA"/>
</dbReference>
<reference evidence="1 2" key="1">
    <citation type="submission" date="2017-11" db="EMBL/GenBank/DDBJ databases">
        <title>De novo assembly and phasing of dikaryotic genomes from two isolates of Puccinia coronata f. sp. avenae, the causal agent of oat crown rust.</title>
        <authorList>
            <person name="Miller M.E."/>
            <person name="Zhang Y."/>
            <person name="Omidvar V."/>
            <person name="Sperschneider J."/>
            <person name="Schwessinger B."/>
            <person name="Raley C."/>
            <person name="Palmer J.M."/>
            <person name="Garnica D."/>
            <person name="Upadhyaya N."/>
            <person name="Rathjen J."/>
            <person name="Taylor J.M."/>
            <person name="Park R.F."/>
            <person name="Dodds P.N."/>
            <person name="Hirsch C.D."/>
            <person name="Kianian S.F."/>
            <person name="Figueroa M."/>
        </authorList>
    </citation>
    <scope>NUCLEOTIDE SEQUENCE [LARGE SCALE GENOMIC DNA]</scope>
    <source>
        <strain evidence="1">12SD80</strain>
    </source>
</reference>